<dbReference type="RefSeq" id="WP_218476820.1">
    <property type="nucleotide sequence ID" value="NZ_BAABJN010000015.1"/>
</dbReference>
<comment type="similarity">
    <text evidence="1 5">Belongs to the carotenoid oxygenase family.</text>
</comment>
<evidence type="ECO:0000256" key="5">
    <source>
        <dbReference type="RuleBase" id="RU364048"/>
    </source>
</evidence>
<name>A0ABX8S356_NOCIO</name>
<gene>
    <name evidence="6" type="ORF">KV110_15440</name>
</gene>
<keyword evidence="7" id="KW-1185">Reference proteome</keyword>
<keyword evidence="5" id="KW-0223">Dioxygenase</keyword>
<protein>
    <recommendedName>
        <fullName evidence="5">Dioxygenase</fullName>
        <ecNumber evidence="5">1.13.11.-</ecNumber>
    </recommendedName>
</protein>
<keyword evidence="4 5" id="KW-0408">Iron</keyword>
<dbReference type="EC" id="1.13.11.-" evidence="5"/>
<evidence type="ECO:0000256" key="3">
    <source>
        <dbReference type="ARBA" id="ARBA00023002"/>
    </source>
</evidence>
<evidence type="ECO:0000256" key="4">
    <source>
        <dbReference type="ARBA" id="ARBA00023004"/>
    </source>
</evidence>
<dbReference type="Pfam" id="PF03055">
    <property type="entry name" value="RPE65"/>
    <property type="match status" value="1"/>
</dbReference>
<evidence type="ECO:0000256" key="1">
    <source>
        <dbReference type="ARBA" id="ARBA00006787"/>
    </source>
</evidence>
<keyword evidence="2 5" id="KW-0479">Metal-binding</keyword>
<accession>A0ABX8S356</accession>
<proteinExistence type="inferred from homology"/>
<comment type="cofactor">
    <cofactor evidence="5">
        <name>Fe(2+)</name>
        <dbReference type="ChEBI" id="CHEBI:29033"/>
    </cofactor>
    <text evidence="5">Binds 1 Fe(2+) ion per subunit.</text>
</comment>
<dbReference type="Proteomes" id="UP000694257">
    <property type="component" value="Chromosome"/>
</dbReference>
<dbReference type="EMBL" id="CP078145">
    <property type="protein sequence ID" value="QXN94321.1"/>
    <property type="molecule type" value="Genomic_DNA"/>
</dbReference>
<keyword evidence="3 5" id="KW-0560">Oxidoreductase</keyword>
<dbReference type="PANTHER" id="PTHR10543:SF89">
    <property type="entry name" value="CAROTENOID 9,10(9',10')-CLEAVAGE DIOXYGENASE 1"/>
    <property type="match status" value="1"/>
</dbReference>
<evidence type="ECO:0000313" key="7">
    <source>
        <dbReference type="Proteomes" id="UP000694257"/>
    </source>
</evidence>
<sequence>MSYSPATSRKTSYATGIMEPMLDEITLTNLPVAGAIPPELAGRYFRNGSNAVPEMDSGHAFLAPGMIHGIRIRDGKAEWYRNRYVRTPAFGTKGKLAFDEAGRQLQEFATNNTDVKVHGQRILSLSEQCVPYEMSSELDTLGPWTFGGKLRGNMIAHPKHDPATGALHAFGYDMGRPIVDYYVIDAEGTLVTDRRFEVDAPMFLHDMALTEHYVVVYDTPATYDLNLLPLNPCPIVWNDARPSRLGLLPRHGTGTDIRWTTTTACWIPHTANAYEDAEGNVVVDATRVDASDWDRGWAGLGGLVAHQHSIGPTTELVLEASLYRWTMNPATGTVSEEYLDDRVVEFPAINHAFGTGQHRYTYIVGYAGRGRTETSLIKYDRNTGRNWTRDFPHGQVPGEPEFVPAPDARNEDDGWIISMVTGKDGQPSELIILDASDITGPATARVVLPHRLPYGFHGSWIPDTALRT</sequence>
<reference evidence="6 7" key="1">
    <citation type="submission" date="2021-07" db="EMBL/GenBank/DDBJ databases">
        <title>Whole Genome Sequence of Nocardia Iowensis.</title>
        <authorList>
            <person name="Lamm A."/>
            <person name="Collins-Fairclough A.M."/>
            <person name="Bunk B."/>
            <person name="Sproer C."/>
        </authorList>
    </citation>
    <scope>NUCLEOTIDE SEQUENCE [LARGE SCALE GENOMIC DNA]</scope>
    <source>
        <strain evidence="6 7">NRRL 5646</strain>
    </source>
</reference>
<dbReference type="InterPro" id="IPR004294">
    <property type="entry name" value="Carotenoid_Oase"/>
</dbReference>
<evidence type="ECO:0000256" key="2">
    <source>
        <dbReference type="ARBA" id="ARBA00022723"/>
    </source>
</evidence>
<organism evidence="6 7">
    <name type="scientific">Nocardia iowensis</name>
    <dbReference type="NCBI Taxonomy" id="204891"/>
    <lineage>
        <taxon>Bacteria</taxon>
        <taxon>Bacillati</taxon>
        <taxon>Actinomycetota</taxon>
        <taxon>Actinomycetes</taxon>
        <taxon>Mycobacteriales</taxon>
        <taxon>Nocardiaceae</taxon>
        <taxon>Nocardia</taxon>
    </lineage>
</organism>
<dbReference type="PANTHER" id="PTHR10543">
    <property type="entry name" value="BETA-CAROTENE DIOXYGENASE"/>
    <property type="match status" value="1"/>
</dbReference>
<evidence type="ECO:0000313" key="6">
    <source>
        <dbReference type="EMBL" id="QXN94321.1"/>
    </source>
</evidence>